<evidence type="ECO:0000259" key="3">
    <source>
        <dbReference type="PROSITE" id="PS51677"/>
    </source>
</evidence>
<keyword evidence="6" id="KW-1185">Reference proteome</keyword>
<reference evidence="6" key="1">
    <citation type="submission" date="2016-10" db="EMBL/GenBank/DDBJ databases">
        <authorList>
            <person name="Varghese N."/>
            <person name="Submissions S."/>
        </authorList>
    </citation>
    <scope>NUCLEOTIDE SEQUENCE [LARGE SCALE GENOMIC DNA]</scope>
    <source>
        <strain evidence="6">Nm71</strain>
    </source>
</reference>
<dbReference type="CDD" id="cd10918">
    <property type="entry name" value="CE4_NodB_like_5s_6s"/>
    <property type="match status" value="1"/>
</dbReference>
<sequence>MMRVTVLMYHMIDTPVTPEERRFCRSPENFRNDMQIIHEAGYRVISMKTLLEAIKNKDQHLSKAVVITFDDGLACNYENALPVLEEFGYTASVFVVTSYIGGYNDFSRNYGFSRRRMLTVNQIKALKKAGVDIGSHTVHHLALGKTATQVTIDEILKSKCMLEDILACEVPHFAYPFGSWNPAVREIVMNANYTGACSTMPWPNRLDTDPFLLRRSEIKGQDNSAQFRLKLRFATNTMPPVAEARQLARGFLEKMKVIPPKRFY</sequence>
<dbReference type="GO" id="GO:0016810">
    <property type="term" value="F:hydrolase activity, acting on carbon-nitrogen (but not peptide) bonds"/>
    <property type="evidence" value="ECO:0007669"/>
    <property type="project" value="InterPro"/>
</dbReference>
<feature type="domain" description="NodB homology" evidence="3">
    <location>
        <begin position="63"/>
        <end position="264"/>
    </location>
</feature>
<dbReference type="Pfam" id="PF01522">
    <property type="entry name" value="Polysacc_deac_1"/>
    <property type="match status" value="1"/>
</dbReference>
<dbReference type="PANTHER" id="PTHR34216:SF3">
    <property type="entry name" value="POLY-BETA-1,6-N-ACETYL-D-GLUCOSAMINE N-DEACETYLASE"/>
    <property type="match status" value="1"/>
</dbReference>
<protein>
    <submittedName>
        <fullName evidence="4">Peptidoglycan/xylan/chitin deacetylase, PgdA/CDA1 family</fullName>
    </submittedName>
</protein>
<dbReference type="InterPro" id="IPR002509">
    <property type="entry name" value="NODB_dom"/>
</dbReference>
<gene>
    <name evidence="4" type="ORF">SAMN05216325_12539</name>
    <name evidence="5" type="ORF">SAMN05216326_13031</name>
</gene>
<proteinExistence type="predicted"/>
<dbReference type="OrthoDB" id="9814639at2"/>
<evidence type="ECO:0000313" key="5">
    <source>
        <dbReference type="EMBL" id="SET48811.1"/>
    </source>
</evidence>
<evidence type="ECO:0000313" key="6">
    <source>
        <dbReference type="Proteomes" id="UP000199345"/>
    </source>
</evidence>
<dbReference type="PANTHER" id="PTHR34216">
    <property type="match status" value="1"/>
</dbReference>
<dbReference type="AlphaFoldDB" id="A0A1H8HQ85"/>
<dbReference type="Proteomes" id="UP000199345">
    <property type="component" value="Unassembled WGS sequence"/>
</dbReference>
<dbReference type="RefSeq" id="WP_090634186.1">
    <property type="nucleotide sequence ID" value="NZ_FOIA01000030.1"/>
</dbReference>
<dbReference type="Gene3D" id="3.20.20.370">
    <property type="entry name" value="Glycoside hydrolase/deacetylase"/>
    <property type="match status" value="1"/>
</dbReference>
<dbReference type="EMBL" id="FOIA01000030">
    <property type="protein sequence ID" value="SET48811.1"/>
    <property type="molecule type" value="Genomic_DNA"/>
</dbReference>
<accession>A0A1H8HQ85</accession>
<dbReference type="PROSITE" id="PS51677">
    <property type="entry name" value="NODB"/>
    <property type="match status" value="1"/>
</dbReference>
<reference evidence="4 7" key="2">
    <citation type="submission" date="2016-10" db="EMBL/GenBank/DDBJ databases">
        <authorList>
            <person name="de Groot N.N."/>
        </authorList>
    </citation>
    <scope>NUCLEOTIDE SEQUENCE [LARGE SCALE GENOMIC DNA]</scope>
    <source>
        <strain evidence="4 7">Nm22</strain>
        <strain evidence="5">Nm71</strain>
    </source>
</reference>
<dbReference type="SUPFAM" id="SSF88713">
    <property type="entry name" value="Glycoside hydrolase/deacetylase"/>
    <property type="match status" value="1"/>
</dbReference>
<dbReference type="InterPro" id="IPR011330">
    <property type="entry name" value="Glyco_hydro/deAcase_b/a-brl"/>
</dbReference>
<dbReference type="Proteomes" id="UP000199459">
    <property type="component" value="Unassembled WGS sequence"/>
</dbReference>
<dbReference type="GO" id="GO:0005975">
    <property type="term" value="P:carbohydrate metabolic process"/>
    <property type="evidence" value="ECO:0007669"/>
    <property type="project" value="InterPro"/>
</dbReference>
<name>A0A1H8HQ85_9PROT</name>
<organism evidence="4 7">
    <name type="scientific">Nitrosomonas marina</name>
    <dbReference type="NCBI Taxonomy" id="917"/>
    <lineage>
        <taxon>Bacteria</taxon>
        <taxon>Pseudomonadati</taxon>
        <taxon>Pseudomonadota</taxon>
        <taxon>Betaproteobacteria</taxon>
        <taxon>Nitrosomonadales</taxon>
        <taxon>Nitrosomonadaceae</taxon>
        <taxon>Nitrosomonas</taxon>
    </lineage>
</organism>
<evidence type="ECO:0000256" key="2">
    <source>
        <dbReference type="ARBA" id="ARBA00022729"/>
    </source>
</evidence>
<dbReference type="InterPro" id="IPR051398">
    <property type="entry name" value="Polysacch_Deacetylase"/>
</dbReference>
<keyword evidence="2" id="KW-0732">Signal</keyword>
<dbReference type="GO" id="GO:0005576">
    <property type="term" value="C:extracellular region"/>
    <property type="evidence" value="ECO:0007669"/>
    <property type="project" value="UniProtKB-SubCell"/>
</dbReference>
<evidence type="ECO:0000313" key="4">
    <source>
        <dbReference type="EMBL" id="SEN58204.1"/>
    </source>
</evidence>
<evidence type="ECO:0000313" key="7">
    <source>
        <dbReference type="Proteomes" id="UP000199459"/>
    </source>
</evidence>
<evidence type="ECO:0000256" key="1">
    <source>
        <dbReference type="ARBA" id="ARBA00004613"/>
    </source>
</evidence>
<dbReference type="STRING" id="917.SAMN05216326_13031"/>
<dbReference type="EMBL" id="FOCP01000025">
    <property type="protein sequence ID" value="SEN58204.1"/>
    <property type="molecule type" value="Genomic_DNA"/>
</dbReference>
<comment type="subcellular location">
    <subcellularLocation>
        <location evidence="1">Secreted</location>
    </subcellularLocation>
</comment>